<evidence type="ECO:0000313" key="1">
    <source>
        <dbReference type="EMBL" id="GGX67008.1"/>
    </source>
</evidence>
<dbReference type="AlphaFoldDB" id="A0A918KKC7"/>
<gene>
    <name evidence="1" type="ORF">GCM10011309_15800</name>
</gene>
<organism evidence="1 2">
    <name type="scientific">Litorimonas cladophorae</name>
    <dbReference type="NCBI Taxonomy" id="1220491"/>
    <lineage>
        <taxon>Bacteria</taxon>
        <taxon>Pseudomonadati</taxon>
        <taxon>Pseudomonadota</taxon>
        <taxon>Alphaproteobacteria</taxon>
        <taxon>Maricaulales</taxon>
        <taxon>Robiginitomaculaceae</taxon>
    </lineage>
</organism>
<proteinExistence type="predicted"/>
<reference evidence="1 2" key="1">
    <citation type="journal article" date="2014" name="Int. J. Syst. Evol. Microbiol.">
        <title>Complete genome sequence of Corynebacterium casei LMG S-19264T (=DSM 44701T), isolated from a smear-ripened cheese.</title>
        <authorList>
            <consortium name="US DOE Joint Genome Institute (JGI-PGF)"/>
            <person name="Walter F."/>
            <person name="Albersmeier A."/>
            <person name="Kalinowski J."/>
            <person name="Ruckert C."/>
        </authorList>
    </citation>
    <scope>NUCLEOTIDE SEQUENCE [LARGE SCALE GENOMIC DNA]</scope>
    <source>
        <strain evidence="1 2">KCTC 23968</strain>
    </source>
</reference>
<accession>A0A918KKC7</accession>
<evidence type="ECO:0000313" key="2">
    <source>
        <dbReference type="Proteomes" id="UP000600865"/>
    </source>
</evidence>
<protein>
    <submittedName>
        <fullName evidence="1">Uncharacterized protein</fullName>
    </submittedName>
</protein>
<name>A0A918KKC7_9PROT</name>
<keyword evidence="2" id="KW-1185">Reference proteome</keyword>
<dbReference type="EMBL" id="BMYV01000002">
    <property type="protein sequence ID" value="GGX67008.1"/>
    <property type="molecule type" value="Genomic_DNA"/>
</dbReference>
<comment type="caution">
    <text evidence="1">The sequence shown here is derived from an EMBL/GenBank/DDBJ whole genome shotgun (WGS) entry which is preliminary data.</text>
</comment>
<sequence length="151" mass="17085">MSEIVTEGAVVVLASPVGGGFQSEWNSGIYPNRLKIWKTYVGESSEYETIQIHRGSTCAASFPRSQISLIVVHRNISGDLQSNICSDGGYTNEQWKTYFKTGEETPPRDMCFMDIKNAFDEEEFLGKAFKLSRPECGVHLDDYVRRYTRNP</sequence>
<dbReference type="RefSeq" id="WP_189584014.1">
    <property type="nucleotide sequence ID" value="NZ_BMYV01000002.1"/>
</dbReference>
<dbReference type="Proteomes" id="UP000600865">
    <property type="component" value="Unassembled WGS sequence"/>
</dbReference>